<evidence type="ECO:0000313" key="7">
    <source>
        <dbReference type="Proteomes" id="UP000008561"/>
    </source>
</evidence>
<dbReference type="OrthoDB" id="9813261at2"/>
<protein>
    <submittedName>
        <fullName evidence="6">D-alanine--D-alanine ligase</fullName>
        <ecNumber evidence="6">6.3.2.4</ecNumber>
    </submittedName>
</protein>
<organism evidence="6 7">
    <name type="scientific">Desulfosudis oleivorans (strain DSM 6200 / JCM 39069 / Hxd3)</name>
    <name type="common">Desulfococcus oleovorans</name>
    <dbReference type="NCBI Taxonomy" id="96561"/>
    <lineage>
        <taxon>Bacteria</taxon>
        <taxon>Pseudomonadati</taxon>
        <taxon>Thermodesulfobacteriota</taxon>
        <taxon>Desulfobacteria</taxon>
        <taxon>Desulfobacterales</taxon>
        <taxon>Desulfosudaceae</taxon>
        <taxon>Desulfosudis</taxon>
    </lineage>
</organism>
<dbReference type="PROSITE" id="PS50975">
    <property type="entry name" value="ATP_GRASP"/>
    <property type="match status" value="1"/>
</dbReference>
<comment type="similarity">
    <text evidence="1">Belongs to the D-alanine--D-alanine ligase family.</text>
</comment>
<keyword evidence="3" id="KW-0961">Cell wall biogenesis/degradation</keyword>
<dbReference type="InterPro" id="IPR016185">
    <property type="entry name" value="PreATP-grasp_dom_sf"/>
</dbReference>
<name>A8ZXS5_DESOH</name>
<proteinExistence type="inferred from homology"/>
<evidence type="ECO:0000256" key="4">
    <source>
        <dbReference type="PROSITE-ProRule" id="PRU00409"/>
    </source>
</evidence>
<dbReference type="KEGG" id="dol:Dole_2749"/>
<accession>A8ZXS5</accession>
<dbReference type="InterPro" id="IPR013815">
    <property type="entry name" value="ATP_grasp_subdomain_1"/>
</dbReference>
<reference evidence="6 7" key="1">
    <citation type="submission" date="2007-10" db="EMBL/GenBank/DDBJ databases">
        <title>Complete sequence of Desulfococcus oleovorans Hxd3.</title>
        <authorList>
            <consortium name="US DOE Joint Genome Institute"/>
            <person name="Copeland A."/>
            <person name="Lucas S."/>
            <person name="Lapidus A."/>
            <person name="Barry K."/>
            <person name="Glavina del Rio T."/>
            <person name="Dalin E."/>
            <person name="Tice H."/>
            <person name="Pitluck S."/>
            <person name="Kiss H."/>
            <person name="Brettin T."/>
            <person name="Bruce D."/>
            <person name="Detter J.C."/>
            <person name="Han C."/>
            <person name="Schmutz J."/>
            <person name="Larimer F."/>
            <person name="Land M."/>
            <person name="Hauser L."/>
            <person name="Kyrpides N."/>
            <person name="Kim E."/>
            <person name="Wawrik B."/>
            <person name="Richardson P."/>
        </authorList>
    </citation>
    <scope>NUCLEOTIDE SEQUENCE [LARGE SCALE GENOMIC DNA]</scope>
    <source>
        <strain evidence="7">DSM 6200 / JCM 39069 / Hxd3</strain>
    </source>
</reference>
<keyword evidence="4" id="KW-0067">ATP-binding</keyword>
<keyword evidence="7" id="KW-1185">Reference proteome</keyword>
<gene>
    <name evidence="6" type="ordered locus">Dole_2749</name>
</gene>
<dbReference type="SUPFAM" id="SSF56059">
    <property type="entry name" value="Glutathione synthetase ATP-binding domain-like"/>
    <property type="match status" value="1"/>
</dbReference>
<dbReference type="eggNOG" id="COG1181">
    <property type="taxonomic scope" value="Bacteria"/>
</dbReference>
<dbReference type="Gene3D" id="3.30.1490.20">
    <property type="entry name" value="ATP-grasp fold, A domain"/>
    <property type="match status" value="1"/>
</dbReference>
<dbReference type="HOGENOM" id="CLU_039268_2_1_7"/>
<dbReference type="Pfam" id="PF07478">
    <property type="entry name" value="Dala_Dala_lig_C"/>
    <property type="match status" value="1"/>
</dbReference>
<sequence length="338" mass="37520">MKLAFLYNVRHQYPDPDRPETQVEADFDDPETIAAMTAHLRECGFDVIPIEADPDAYIKLYENRDSIDLVFNYSIGIYGQARYAQVPAMLEMLRLPYTGSGPLTQALILDKARMQQVLSACNVPVLCSQVFETGDEPLQSGLAFPLIVKPVAQGSSAGITSDSVVRDEAALYRQVGRVMATFGEPALVQPFLDGREFSIPMMGNPPEIFPIIEPDFSRLPEGYARIDSLEVKWIFEEQAESHHLICPAPVAPGLQERLEQTVRAAWKALGICDWCRIDLRCDMAGTPYVIDVNSPPGMIPPEGSMTSYFPMSARAAGIDYQGLLKRLIETAMDRLSAR</sequence>
<dbReference type="GO" id="GO:0046872">
    <property type="term" value="F:metal ion binding"/>
    <property type="evidence" value="ECO:0007669"/>
    <property type="project" value="InterPro"/>
</dbReference>
<keyword evidence="2 6" id="KW-0436">Ligase</keyword>
<evidence type="ECO:0000256" key="2">
    <source>
        <dbReference type="ARBA" id="ARBA00022598"/>
    </source>
</evidence>
<dbReference type="PANTHER" id="PTHR23132">
    <property type="entry name" value="D-ALANINE--D-ALANINE LIGASE"/>
    <property type="match status" value="1"/>
</dbReference>
<dbReference type="Gene3D" id="3.30.470.20">
    <property type="entry name" value="ATP-grasp fold, B domain"/>
    <property type="match status" value="1"/>
</dbReference>
<evidence type="ECO:0000313" key="6">
    <source>
        <dbReference type="EMBL" id="ABW68552.1"/>
    </source>
</evidence>
<dbReference type="STRING" id="96561.Dole_2749"/>
<dbReference type="GO" id="GO:0008716">
    <property type="term" value="F:D-alanine-D-alanine ligase activity"/>
    <property type="evidence" value="ECO:0007669"/>
    <property type="project" value="UniProtKB-EC"/>
</dbReference>
<dbReference type="GO" id="GO:0071555">
    <property type="term" value="P:cell wall organization"/>
    <property type="evidence" value="ECO:0007669"/>
    <property type="project" value="UniProtKB-KW"/>
</dbReference>
<dbReference type="GO" id="GO:0005524">
    <property type="term" value="F:ATP binding"/>
    <property type="evidence" value="ECO:0007669"/>
    <property type="project" value="UniProtKB-UniRule"/>
</dbReference>
<dbReference type="RefSeq" id="WP_012176163.1">
    <property type="nucleotide sequence ID" value="NC_009943.1"/>
</dbReference>
<evidence type="ECO:0000259" key="5">
    <source>
        <dbReference type="PROSITE" id="PS50975"/>
    </source>
</evidence>
<feature type="domain" description="ATP-grasp" evidence="5">
    <location>
        <begin position="115"/>
        <end position="329"/>
    </location>
</feature>
<dbReference type="EMBL" id="CP000859">
    <property type="protein sequence ID" value="ABW68552.1"/>
    <property type="molecule type" value="Genomic_DNA"/>
</dbReference>
<dbReference type="Gene3D" id="3.40.50.20">
    <property type="match status" value="1"/>
</dbReference>
<keyword evidence="4" id="KW-0547">Nucleotide-binding</keyword>
<dbReference type="SUPFAM" id="SSF52440">
    <property type="entry name" value="PreATP-grasp domain"/>
    <property type="match status" value="1"/>
</dbReference>
<dbReference type="InterPro" id="IPR011095">
    <property type="entry name" value="Dala_Dala_lig_C"/>
</dbReference>
<dbReference type="PANTHER" id="PTHR23132:SF23">
    <property type="entry name" value="D-ALANINE--D-ALANINE LIGASE B"/>
    <property type="match status" value="1"/>
</dbReference>
<evidence type="ECO:0000256" key="1">
    <source>
        <dbReference type="ARBA" id="ARBA00010871"/>
    </source>
</evidence>
<evidence type="ECO:0000256" key="3">
    <source>
        <dbReference type="ARBA" id="ARBA00023316"/>
    </source>
</evidence>
<dbReference type="InterPro" id="IPR011761">
    <property type="entry name" value="ATP-grasp"/>
</dbReference>
<dbReference type="EC" id="6.3.2.4" evidence="6"/>
<dbReference type="AlphaFoldDB" id="A8ZXS5"/>
<dbReference type="Proteomes" id="UP000008561">
    <property type="component" value="Chromosome"/>
</dbReference>